<evidence type="ECO:0000313" key="2">
    <source>
        <dbReference type="EMBL" id="AHC13986.1"/>
    </source>
</evidence>
<evidence type="ECO:0000313" key="3">
    <source>
        <dbReference type="Proteomes" id="UP000018680"/>
    </source>
</evidence>
<dbReference type="InterPro" id="IPR021243">
    <property type="entry name" value="DUF2804"/>
</dbReference>
<evidence type="ECO:0000256" key="1">
    <source>
        <dbReference type="SAM" id="MobiDB-lite"/>
    </source>
</evidence>
<organism evidence="2 3">
    <name type="scientific">Salinispira pacifica</name>
    <dbReference type="NCBI Taxonomy" id="1307761"/>
    <lineage>
        <taxon>Bacteria</taxon>
        <taxon>Pseudomonadati</taxon>
        <taxon>Spirochaetota</taxon>
        <taxon>Spirochaetia</taxon>
        <taxon>Spirochaetales</taxon>
        <taxon>Spirochaetaceae</taxon>
        <taxon>Salinispira</taxon>
    </lineage>
</organism>
<dbReference type="eggNOG" id="COG3250">
    <property type="taxonomic scope" value="Bacteria"/>
</dbReference>
<dbReference type="EMBL" id="CP006939">
    <property type="protein sequence ID" value="AHC13986.1"/>
    <property type="molecule type" value="Genomic_DNA"/>
</dbReference>
<sequence length="374" mass="42700">MSTPIYTENEITEVRPLLNEDGTISAEGWSRRPLWQYSRDAVAAPWFRIKEWDYYYVISPELKRGITFTISDLGYAGLIALCWVDFEKEEVHQLDTISWFPRGGIFHPETAGAAGDNHRGRSERSPGGARAFSPDSGRVSFSNDDISLSFEAVDGQRRIRVSAPDMKFPDGSKGLEGELVLNQPPELESMNIATSWKKNRKRFYYNRKINNMSAAGTIRAGRRSYFFRDEDSMGGLDWGRGAWTYKNRWFWASMSGRLEGTPFGFNLGYGFTDRSPASENMLFYDGKAHKLGEVRFEFDPESYYRPWSMSSSDGRLELAFTPAVDRSSSTNFLIIRSVQHQVFGYFSGIAVLDNGEKLSFRNMPGFAEDVFNRW</sequence>
<protein>
    <recommendedName>
        <fullName evidence="4">DUF2804 domain-containing protein</fullName>
    </recommendedName>
</protein>
<dbReference type="KEGG" id="slr:L21SP2_0554"/>
<dbReference type="Pfam" id="PF10974">
    <property type="entry name" value="DUF2804"/>
    <property type="match status" value="1"/>
</dbReference>
<accession>V5WFP1</accession>
<dbReference type="Proteomes" id="UP000018680">
    <property type="component" value="Chromosome"/>
</dbReference>
<name>V5WFP1_9SPIO</name>
<dbReference type="AlphaFoldDB" id="V5WFP1"/>
<dbReference type="STRING" id="1307761.L21SP2_0554"/>
<proteinExistence type="predicted"/>
<dbReference type="RefSeq" id="WP_024266918.1">
    <property type="nucleotide sequence ID" value="NC_023035.1"/>
</dbReference>
<dbReference type="HOGENOM" id="CLU_068418_0_0_12"/>
<evidence type="ECO:0008006" key="4">
    <source>
        <dbReference type="Google" id="ProtNLM"/>
    </source>
</evidence>
<gene>
    <name evidence="2" type="ORF">L21SP2_0554</name>
</gene>
<keyword evidence="3" id="KW-1185">Reference proteome</keyword>
<dbReference type="OrthoDB" id="9762066at2"/>
<reference evidence="2 3" key="1">
    <citation type="journal article" date="2015" name="Stand. Genomic Sci.">
        <title>Complete genome sequence and description of Salinispira pacifica gen. nov., sp. nov., a novel spirochaete isolated form a hypersaline microbial mat.</title>
        <authorList>
            <person name="Ben Hania W."/>
            <person name="Joseph M."/>
            <person name="Schumann P."/>
            <person name="Bunk B."/>
            <person name="Fiebig A."/>
            <person name="Sproer C."/>
            <person name="Klenk H.P."/>
            <person name="Fardeau M.L."/>
            <person name="Spring S."/>
        </authorList>
    </citation>
    <scope>NUCLEOTIDE SEQUENCE [LARGE SCALE GENOMIC DNA]</scope>
    <source>
        <strain evidence="2 3">L21-RPul-D2</strain>
    </source>
</reference>
<dbReference type="PATRIC" id="fig|1307761.3.peg.555"/>
<dbReference type="PANTHER" id="PTHR35868">
    <property type="entry name" value="DUF2804 DOMAIN-CONTAINING PROTEIN-RELATED"/>
    <property type="match status" value="1"/>
</dbReference>
<feature type="region of interest" description="Disordered" evidence="1">
    <location>
        <begin position="108"/>
        <end position="138"/>
    </location>
</feature>
<dbReference type="PANTHER" id="PTHR35868:SF3">
    <property type="entry name" value="DUF2804 DOMAIN-CONTAINING PROTEIN"/>
    <property type="match status" value="1"/>
</dbReference>